<dbReference type="Proteomes" id="UP001159075">
    <property type="component" value="Unassembled WGS sequence"/>
</dbReference>
<dbReference type="EMBL" id="SUNE01000001">
    <property type="protein sequence ID" value="MDG5898838.1"/>
    <property type="molecule type" value="Genomic_DNA"/>
</dbReference>
<feature type="transmembrane region" description="Helical" evidence="1">
    <location>
        <begin position="12"/>
        <end position="31"/>
    </location>
</feature>
<dbReference type="EMBL" id="JASGOQ010000001">
    <property type="protein sequence ID" value="MDV5388963.1"/>
    <property type="molecule type" value="Genomic_DNA"/>
</dbReference>
<reference evidence="3 5" key="3">
    <citation type="submission" date="2022-09" db="EMBL/GenBank/DDBJ databases">
        <title>The outer-membrane cytochrome OmcA is essential for infection of Shewanella oneidensis by a zebrafish-associated bacteriophage.</title>
        <authorList>
            <person name="Grenfell A.W."/>
            <person name="Intile P."/>
            <person name="Mcfarlane J."/>
            <person name="Leung D."/>
            <person name="Abdalla K."/>
            <person name="Wold M."/>
            <person name="Kees E."/>
            <person name="Gralnick J."/>
        </authorList>
    </citation>
    <scope>NUCLEOTIDE SEQUENCE [LARGE SCALE GENOMIC DNA]</scope>
    <source>
        <strain evidence="3 5">NF-5</strain>
    </source>
</reference>
<comment type="caution">
    <text evidence="4">The sequence shown here is derived from an EMBL/GenBank/DDBJ whole genome shotgun (WGS) entry which is preliminary data.</text>
</comment>
<dbReference type="OrthoDB" id="6266016at2"/>
<reference evidence="2" key="2">
    <citation type="submission" date="2019-04" db="EMBL/GenBank/DDBJ databases">
        <authorList>
            <person name="Zou H."/>
        </authorList>
    </citation>
    <scope>NUCLEOTIDE SEQUENCE</scope>
    <source>
        <strain evidence="2">2015oxa</strain>
    </source>
</reference>
<dbReference type="AlphaFoldDB" id="A0A073KSN0"/>
<accession>A0A073KSN0</accession>
<name>A0A073KSN0_9GAMM</name>
<dbReference type="RefSeq" id="WP_037414668.1">
    <property type="nucleotide sequence ID" value="NZ_AP025014.1"/>
</dbReference>
<keyword evidence="5" id="KW-1185">Reference proteome</keyword>
<dbReference type="Proteomes" id="UP001187859">
    <property type="component" value="Unassembled WGS sequence"/>
</dbReference>
<sequence>MFPYPEQYRVAMPPITTALMVAWALLSHSLLADASPFALYPLFTLFPAVIGLHLYLIWLAKGMSRLDQCFYALVHIPLAFVVWTFTIMHVNGNAFS</sequence>
<gene>
    <name evidence="2" type="ORF">E2650_02740</name>
    <name evidence="3" type="ORF">ODY93_04875</name>
    <name evidence="4" type="ORF">QM089_01455</name>
</gene>
<dbReference type="GeneID" id="75190011"/>
<keyword evidence="1" id="KW-1133">Transmembrane helix</keyword>
<evidence type="ECO:0000313" key="5">
    <source>
        <dbReference type="Proteomes" id="UP001159075"/>
    </source>
</evidence>
<evidence type="ECO:0000313" key="3">
    <source>
        <dbReference type="EMBL" id="MDI5830889.1"/>
    </source>
</evidence>
<evidence type="ECO:0000313" key="4">
    <source>
        <dbReference type="EMBL" id="MDV5388963.1"/>
    </source>
</evidence>
<keyword evidence="1" id="KW-0472">Membrane</keyword>
<dbReference type="Proteomes" id="UP001152518">
    <property type="component" value="Unassembled WGS sequence"/>
</dbReference>
<evidence type="ECO:0000313" key="2">
    <source>
        <dbReference type="EMBL" id="MDG5898838.1"/>
    </source>
</evidence>
<feature type="transmembrane region" description="Helical" evidence="1">
    <location>
        <begin position="70"/>
        <end position="90"/>
    </location>
</feature>
<feature type="transmembrane region" description="Helical" evidence="1">
    <location>
        <begin position="37"/>
        <end position="58"/>
    </location>
</feature>
<keyword evidence="1" id="KW-0812">Transmembrane</keyword>
<dbReference type="EMBL" id="JAOTLW010000004">
    <property type="protein sequence ID" value="MDI5830889.1"/>
    <property type="molecule type" value="Genomic_DNA"/>
</dbReference>
<protein>
    <submittedName>
        <fullName evidence="4">Uncharacterized protein</fullName>
    </submittedName>
</protein>
<proteinExistence type="predicted"/>
<organism evidence="4 6">
    <name type="scientific">Shewanella xiamenensis</name>
    <dbReference type="NCBI Taxonomy" id="332186"/>
    <lineage>
        <taxon>Bacteria</taxon>
        <taxon>Pseudomonadati</taxon>
        <taxon>Pseudomonadota</taxon>
        <taxon>Gammaproteobacteria</taxon>
        <taxon>Alteromonadales</taxon>
        <taxon>Shewanellaceae</taxon>
        <taxon>Shewanella</taxon>
    </lineage>
</organism>
<evidence type="ECO:0000313" key="6">
    <source>
        <dbReference type="Proteomes" id="UP001187859"/>
    </source>
</evidence>
<reference evidence="2" key="1">
    <citation type="journal article" date="2019" name="Int J Environ Res Public Health">
        <title>Characterization of Chromosome-Mediated BlaOXA-894 in Shewanella xiamenensis Isolated from Pig Wastewater.</title>
        <authorList>
            <person name="Zou H."/>
            <person name="Zhou Z."/>
            <person name="Xia H."/>
            <person name="Zhao Q."/>
            <person name="Li X."/>
        </authorList>
    </citation>
    <scope>NUCLEOTIDE SEQUENCE</scope>
    <source>
        <strain evidence="2">2015oxa</strain>
    </source>
</reference>
<evidence type="ECO:0000256" key="1">
    <source>
        <dbReference type="SAM" id="Phobius"/>
    </source>
</evidence>
<reference evidence="4" key="4">
    <citation type="submission" date="2023-05" db="EMBL/GenBank/DDBJ databases">
        <title>Colonisation of extended spectrum b-lactamase- and carbapenemase-producing bacteria on hospital surfaces from low- and middle-income countries.</title>
        <authorList>
            <person name="Nieto-Rosado M."/>
            <person name="Sands K."/>
            <person name="Iregbu K."/>
            <person name="Zahra R."/>
            <person name="Mazarati J.B."/>
            <person name="Mehtar S."/>
            <person name="Barnards-Group B."/>
            <person name="Walsh T.R."/>
        </authorList>
    </citation>
    <scope>NUCLEOTIDE SEQUENCE</scope>
    <source>
        <strain evidence="4">PP-E493</strain>
    </source>
</reference>